<dbReference type="EMBL" id="CP019948">
    <property type="protein sequence ID" value="ARN81769.1"/>
    <property type="molecule type" value="Genomic_DNA"/>
</dbReference>
<keyword evidence="2" id="KW-1185">Reference proteome</keyword>
<name>A0A1W6MW92_9HYPH</name>
<organism evidence="1 2">
    <name type="scientific">Methylocystis bryophila</name>
    <dbReference type="NCBI Taxonomy" id="655015"/>
    <lineage>
        <taxon>Bacteria</taxon>
        <taxon>Pseudomonadati</taxon>
        <taxon>Pseudomonadota</taxon>
        <taxon>Alphaproteobacteria</taxon>
        <taxon>Hyphomicrobiales</taxon>
        <taxon>Methylocystaceae</taxon>
        <taxon>Methylocystis</taxon>
    </lineage>
</organism>
<proteinExistence type="predicted"/>
<sequence length="82" mass="9368">MIFCASSASFQRLGSSMRAFSSPRRRVAVSTSKMPPQQSHGLLDLFFQRQRFSAHRFFPFGLEVVNLGTRSALVKRRFGWKA</sequence>
<reference evidence="1 2" key="1">
    <citation type="submission" date="2017-02" db="EMBL/GenBank/DDBJ databases">
        <authorList>
            <person name="Peterson S.W."/>
        </authorList>
    </citation>
    <scope>NUCLEOTIDE SEQUENCE [LARGE SCALE GENOMIC DNA]</scope>
    <source>
        <strain evidence="1 2">S285</strain>
    </source>
</reference>
<evidence type="ECO:0000313" key="1">
    <source>
        <dbReference type="EMBL" id="ARN81769.1"/>
    </source>
</evidence>
<gene>
    <name evidence="1" type="ORF">B1812_12540</name>
</gene>
<accession>A0A1W6MW92</accession>
<dbReference type="AlphaFoldDB" id="A0A1W6MW92"/>
<evidence type="ECO:0000313" key="2">
    <source>
        <dbReference type="Proteomes" id="UP000193978"/>
    </source>
</evidence>
<dbReference type="Proteomes" id="UP000193978">
    <property type="component" value="Chromosome"/>
</dbReference>
<dbReference type="KEGG" id="mbry:B1812_12540"/>
<protein>
    <submittedName>
        <fullName evidence="1">Uncharacterized protein</fullName>
    </submittedName>
</protein>